<dbReference type="RefSeq" id="WP_162621231.1">
    <property type="nucleotide sequence ID" value="NZ_BMQG01000010.1"/>
</dbReference>
<keyword evidence="1" id="KW-0472">Membrane</keyword>
<keyword evidence="1" id="KW-0812">Transmembrane</keyword>
<accession>A0A8H9GSR7</accession>
<reference evidence="3" key="1">
    <citation type="journal article" date="2019" name="Int. J. Syst. Evol. Microbiol.">
        <title>The Global Catalogue of Microorganisms (GCM) 10K type strain sequencing project: providing services to taxonomists for standard genome sequencing and annotation.</title>
        <authorList>
            <consortium name="The Broad Institute Genomics Platform"/>
            <consortium name="The Broad Institute Genome Sequencing Center for Infectious Disease"/>
            <person name="Wu L."/>
            <person name="Ma J."/>
        </authorList>
    </citation>
    <scope>NUCLEOTIDE SEQUENCE [LARGE SCALE GENOMIC DNA]</scope>
    <source>
        <strain evidence="3">JCM 31047</strain>
    </source>
</reference>
<evidence type="ECO:0000256" key="1">
    <source>
        <dbReference type="SAM" id="Phobius"/>
    </source>
</evidence>
<keyword evidence="3" id="KW-1185">Reference proteome</keyword>
<dbReference type="AlphaFoldDB" id="A0A8H9GSR7"/>
<evidence type="ECO:0000313" key="2">
    <source>
        <dbReference type="EMBL" id="GGM51317.1"/>
    </source>
</evidence>
<organism evidence="2 3">
    <name type="scientific">Deinococcus arenae</name>
    <dbReference type="NCBI Taxonomy" id="1452751"/>
    <lineage>
        <taxon>Bacteria</taxon>
        <taxon>Thermotogati</taxon>
        <taxon>Deinococcota</taxon>
        <taxon>Deinococci</taxon>
        <taxon>Deinococcales</taxon>
        <taxon>Deinococcaceae</taxon>
        <taxon>Deinococcus</taxon>
    </lineage>
</organism>
<comment type="caution">
    <text evidence="2">The sequence shown here is derived from an EMBL/GenBank/DDBJ whole genome shotgun (WGS) entry which is preliminary data.</text>
</comment>
<feature type="transmembrane region" description="Helical" evidence="1">
    <location>
        <begin position="6"/>
        <end position="30"/>
    </location>
</feature>
<evidence type="ECO:0000313" key="3">
    <source>
        <dbReference type="Proteomes" id="UP000600547"/>
    </source>
</evidence>
<dbReference type="EMBL" id="BMQG01000010">
    <property type="protein sequence ID" value="GGM51317.1"/>
    <property type="molecule type" value="Genomic_DNA"/>
</dbReference>
<name>A0A8H9GSR7_9DEIO</name>
<protein>
    <submittedName>
        <fullName evidence="2">Uncharacterized protein</fullName>
    </submittedName>
</protein>
<proteinExistence type="predicted"/>
<gene>
    <name evidence="2" type="ORF">GCM10008956_29230</name>
</gene>
<sequence>MNFFVNIIWGLFIPFPFALPLAILVLVVLAALRPPRSRSRKALFTLAALTPLAFGVGIDATIKTQYRAEAQRSLDKVFPGQQSDLRLLKVDQGMTGHAYLAEVHFDQATPPNWKVTEQKQTYDPAEFTSLSPDSDNVALERFENDAMSYLRDAGCTEWKQSKVKRFTVQVEAPDYDDRQEGKLQSPARLSGDQNYQNYCLYFNFNAL</sequence>
<keyword evidence="1" id="KW-1133">Transmembrane helix</keyword>
<dbReference type="Proteomes" id="UP000600547">
    <property type="component" value="Unassembled WGS sequence"/>
</dbReference>